<organism evidence="1 4">
    <name type="scientific">Pediococcus damnosus</name>
    <dbReference type="NCBI Taxonomy" id="51663"/>
    <lineage>
        <taxon>Bacteria</taxon>
        <taxon>Bacillati</taxon>
        <taxon>Bacillota</taxon>
        <taxon>Bacilli</taxon>
        <taxon>Lactobacillales</taxon>
        <taxon>Lactobacillaceae</taxon>
        <taxon>Pediococcus</taxon>
    </lineage>
</organism>
<dbReference type="InterPro" id="IPR006379">
    <property type="entry name" value="HAD-SF_hydro_IIB"/>
</dbReference>
<evidence type="ECO:0000313" key="2">
    <source>
        <dbReference type="EMBL" id="AMV67402.1"/>
    </source>
</evidence>
<gene>
    <name evidence="1" type="ORF">ADU70_1221</name>
    <name evidence="2" type="ORF">ADU72_1475</name>
</gene>
<evidence type="ECO:0000313" key="4">
    <source>
        <dbReference type="Proteomes" id="UP000076405"/>
    </source>
</evidence>
<sequence>MIKLIAIDLDGTLLTDDKHIAAETVTAIKQASQSGVKVVLCSGRPLTGVAEHLHTLGLSGNDQYVITFNGALVQTIEGRVLIHHTLNYNDYTDLEALSRKLHNHFHVETENHIYTANKNISPYTIGESFYVRMAIRYRAVGDMPANFKISKGMFIDPPEKITELRKKIPQTFLDKYYFVQSEPYFLEVLNKSASKGNALKGLTKRLNLLPENVMAIGDQGNDLSMLQFAGTPVAMGNAIPEAKKLATFITSTNEENGVAKAIQKFVLD</sequence>
<dbReference type="NCBIfam" id="NF007806">
    <property type="entry name" value="PRK10513.1"/>
    <property type="match status" value="1"/>
</dbReference>
<dbReference type="EMBL" id="CP012288">
    <property type="protein sequence ID" value="AMV67402.1"/>
    <property type="molecule type" value="Genomic_DNA"/>
</dbReference>
<dbReference type="InterPro" id="IPR023214">
    <property type="entry name" value="HAD_sf"/>
</dbReference>
<dbReference type="InterPro" id="IPR000150">
    <property type="entry name" value="Cof"/>
</dbReference>
<dbReference type="Pfam" id="PF08282">
    <property type="entry name" value="Hydrolase_3"/>
    <property type="match status" value="1"/>
</dbReference>
<dbReference type="EMBL" id="CP012275">
    <property type="protein sequence ID" value="AMV62713.1"/>
    <property type="molecule type" value="Genomic_DNA"/>
</dbReference>
<dbReference type="SFLD" id="SFLDG01144">
    <property type="entry name" value="C2.B.4:_PGP_Like"/>
    <property type="match status" value="1"/>
</dbReference>
<dbReference type="AlphaFoldDB" id="A0A0R2HKS1"/>
<reference evidence="3 4" key="1">
    <citation type="journal article" date="2016" name="PLoS ONE">
        <title>The Identification of Novel Diagnostic Marker Genes for the Detection of Beer Spoiling Pediococcus damnosus Strains Using the BlAst Diagnostic Gene findEr.</title>
        <authorList>
            <person name="Behr J."/>
            <person name="Geissler A.J."/>
            <person name="Schmid J."/>
            <person name="Zehe A."/>
            <person name="Vogel R.F."/>
        </authorList>
    </citation>
    <scope>NUCLEOTIDE SEQUENCE [LARGE SCALE GENOMIC DNA]</scope>
    <source>
        <strain evidence="1 4">TMW 2.1533</strain>
        <strain evidence="2 3">TMW 2.1535</strain>
    </source>
</reference>
<name>A0A0R2HKS1_9LACO</name>
<evidence type="ECO:0000313" key="3">
    <source>
        <dbReference type="Proteomes" id="UP000076244"/>
    </source>
</evidence>
<dbReference type="PROSITE" id="PS01229">
    <property type="entry name" value="COF_2"/>
    <property type="match status" value="1"/>
</dbReference>
<dbReference type="RefSeq" id="WP_046871593.1">
    <property type="nucleotide sequence ID" value="NZ_BAAAXI010000184.1"/>
</dbReference>
<dbReference type="NCBIfam" id="TIGR01484">
    <property type="entry name" value="HAD-SF-IIB"/>
    <property type="match status" value="1"/>
</dbReference>
<dbReference type="Proteomes" id="UP000076405">
    <property type="component" value="Chromosome"/>
</dbReference>
<dbReference type="PROSITE" id="PS01228">
    <property type="entry name" value="COF_1"/>
    <property type="match status" value="1"/>
</dbReference>
<dbReference type="InterPro" id="IPR036412">
    <property type="entry name" value="HAD-like_sf"/>
</dbReference>
<dbReference type="SFLD" id="SFLDG01140">
    <property type="entry name" value="C2.B:_Phosphomannomutase_and_P"/>
    <property type="match status" value="1"/>
</dbReference>
<protein>
    <submittedName>
        <fullName evidence="1">Promiscuous sugar phosphatase YidA, haloacid dehalogenase-like phosphatase family</fullName>
    </submittedName>
</protein>
<dbReference type="Gene3D" id="3.30.1240.10">
    <property type="match status" value="1"/>
</dbReference>
<dbReference type="GO" id="GO:0000287">
    <property type="term" value="F:magnesium ion binding"/>
    <property type="evidence" value="ECO:0007669"/>
    <property type="project" value="TreeGrafter"/>
</dbReference>
<dbReference type="Proteomes" id="UP000076244">
    <property type="component" value="Chromosome"/>
</dbReference>
<dbReference type="Gene3D" id="3.40.50.1000">
    <property type="entry name" value="HAD superfamily/HAD-like"/>
    <property type="match status" value="1"/>
</dbReference>
<proteinExistence type="predicted"/>
<dbReference type="PANTHER" id="PTHR10000:SF8">
    <property type="entry name" value="HAD SUPERFAMILY HYDROLASE-LIKE, TYPE 3"/>
    <property type="match status" value="1"/>
</dbReference>
<dbReference type="GeneID" id="57276730"/>
<evidence type="ECO:0000313" key="1">
    <source>
        <dbReference type="EMBL" id="AMV62713.1"/>
    </source>
</evidence>
<dbReference type="OrthoDB" id="9790031at2"/>
<dbReference type="PANTHER" id="PTHR10000">
    <property type="entry name" value="PHOSPHOSERINE PHOSPHATASE"/>
    <property type="match status" value="1"/>
</dbReference>
<dbReference type="GO" id="GO:0005829">
    <property type="term" value="C:cytosol"/>
    <property type="evidence" value="ECO:0007669"/>
    <property type="project" value="TreeGrafter"/>
</dbReference>
<keyword evidence="3" id="KW-1185">Reference proteome</keyword>
<dbReference type="SFLD" id="SFLDS00003">
    <property type="entry name" value="Haloacid_Dehalogenase"/>
    <property type="match status" value="1"/>
</dbReference>
<accession>A0A0R2HKS1</accession>
<dbReference type="GO" id="GO:0016791">
    <property type="term" value="F:phosphatase activity"/>
    <property type="evidence" value="ECO:0007669"/>
    <property type="project" value="UniProtKB-ARBA"/>
</dbReference>
<dbReference type="NCBIfam" id="TIGR00099">
    <property type="entry name" value="Cof-subfamily"/>
    <property type="match status" value="1"/>
</dbReference>
<dbReference type="CDD" id="cd07516">
    <property type="entry name" value="HAD_Pase"/>
    <property type="match status" value="1"/>
</dbReference>
<dbReference type="KEGG" id="pdm:ADU72_1475"/>
<dbReference type="SUPFAM" id="SSF56784">
    <property type="entry name" value="HAD-like"/>
    <property type="match status" value="1"/>
</dbReference>